<sequence>MIKSGQNSFADQIALADQVAQATTCLNEYWPLESFIALNALKGYEKVPFEDAIEIGRSLFGSEGHLKLSDYRAMYETGRINPEDLKEAFKYIKESPRLSQDEFIELTANSSWSSLLDSYCGTSLVHSINELVIKWLGAYFDKTQAQFQVKESGLFRTWHRLVVHEKSLDLTCQWRELFAALPGPQLTSLAALEFLLQKIGVGEEDVIPYMRSHLIALPGWSSYLLFCQNRQGAKDLIVDYLAIRLFYEYCLSSSWVGQSASRQGGFEKSFSRLNSLKKTDDIVVGGFSGVKDASDVWQEAYEINYRNRLLDQIRDNFANRQVSQGPDVQMVFCIDVRSEPVRRHLEFLSTYETLGFAGFFGMPMRFKPLGGERSLDLCPALLSPDKAVSECCAHEKEGERYTSLKAIGSAALLLRKKLKSFLATSFGLIEAFGVWSALPLSGKTLFPAGFTAAYAKLWQVVGGEPTTTLDLSAYTLDEKIATAYGALCGTGLAGREQLAPLVVLCGHGASSQNNPYASALDCGACGGNSGRHSARLAAAILNDVAVRAGLSKEKQITIPETTRFLACEHDTTKDTFRFFDLDSLKQFSAEQKEIFAKLQKDLELVGALVRKEREKRLPLSSFKSFNHPFARACDWAQNAPEWGLARNAAFVAAPRSLTRGLDLAGRTFLHSYDWRTDESGKVLELIMTAPMVVAQWINSQYYFSTMDNRLLGSGSKVLHNVVGDFGVMQGLGGDLLLGLPRQSVMSGEGVLEHEPMRLLVMLAAPVQMIDKVLSAHPAVADLVNNRWIHLVSVGDDGSFQQALGGRWIKIERGSALETVDNERVDALS</sequence>
<keyword evidence="3 6" id="KW-0479">Metal-binding</keyword>
<feature type="binding site" evidence="6">
    <location>
        <position position="522"/>
    </location>
    <ligand>
        <name>Zn(2+)</name>
        <dbReference type="ChEBI" id="CHEBI:29105"/>
    </ligand>
</feature>
<comment type="function">
    <text evidence="6">Part of an energy-coupled inorganic carbon pump.</text>
</comment>
<keyword evidence="1 6" id="KW-0813">Transport</keyword>
<comment type="cofactor">
    <cofactor evidence="6">
        <name>Zn(2+)</name>
        <dbReference type="ChEBI" id="CHEBI:29105"/>
    </cofactor>
</comment>
<evidence type="ECO:0000313" key="8">
    <source>
        <dbReference type="Proteomes" id="UP000664277"/>
    </source>
</evidence>
<dbReference type="PANTHER" id="PTHR38344:SF1">
    <property type="entry name" value="INORGANIC CARBON TRANSPORTER SUBUNIT DABA-RELATED"/>
    <property type="match status" value="1"/>
</dbReference>
<proteinExistence type="inferred from homology"/>
<dbReference type="AlphaFoldDB" id="A0A8J7PQG8"/>
<accession>A0A8J7PQG8</accession>
<organism evidence="7 8">
    <name type="scientific">Candidatus Obscuribacter phosphatis</name>
    <dbReference type="NCBI Taxonomy" id="1906157"/>
    <lineage>
        <taxon>Bacteria</taxon>
        <taxon>Bacillati</taxon>
        <taxon>Candidatus Melainabacteria</taxon>
        <taxon>Candidatus Obscuribacterales</taxon>
        <taxon>Candidatus Obscuribacteraceae</taxon>
        <taxon>Candidatus Obscuribacter</taxon>
    </lineage>
</organism>
<dbReference type="HAMAP" id="MF_01871">
    <property type="entry name" value="DabA"/>
    <property type="match status" value="1"/>
</dbReference>
<evidence type="ECO:0000256" key="4">
    <source>
        <dbReference type="ARBA" id="ARBA00022833"/>
    </source>
</evidence>
<reference evidence="7" key="1">
    <citation type="submission" date="2021-02" db="EMBL/GenBank/DDBJ databases">
        <title>Genome-Resolved Metagenomics of a Microbial Community Performing Photosynthetic Biological Nutrient Removal.</title>
        <authorList>
            <person name="Mcdaniel E.A."/>
        </authorList>
    </citation>
    <scope>NUCLEOTIDE SEQUENCE</scope>
    <source>
        <strain evidence="7">UWPOB_OBS1</strain>
    </source>
</reference>
<evidence type="ECO:0000256" key="2">
    <source>
        <dbReference type="ARBA" id="ARBA00022475"/>
    </source>
</evidence>
<evidence type="ECO:0000313" key="7">
    <source>
        <dbReference type="EMBL" id="MBN8662462.1"/>
    </source>
</evidence>
<dbReference type="GO" id="GO:0005886">
    <property type="term" value="C:plasma membrane"/>
    <property type="evidence" value="ECO:0007669"/>
    <property type="project" value="UniProtKB-SubCell"/>
</dbReference>
<evidence type="ECO:0000256" key="3">
    <source>
        <dbReference type="ARBA" id="ARBA00022723"/>
    </source>
</evidence>
<evidence type="ECO:0000256" key="6">
    <source>
        <dbReference type="HAMAP-Rule" id="MF_01871"/>
    </source>
</evidence>
<comment type="similarity">
    <text evidence="6">Belongs to the inorganic carbon transporter (TC 9.A.2) DabA family.</text>
</comment>
<evidence type="ECO:0000256" key="5">
    <source>
        <dbReference type="ARBA" id="ARBA00023136"/>
    </source>
</evidence>
<keyword evidence="2 6" id="KW-1003">Cell membrane</keyword>
<feature type="binding site" evidence="6">
    <location>
        <position position="333"/>
    </location>
    <ligand>
        <name>Zn(2+)</name>
        <dbReference type="ChEBI" id="CHEBI:29105"/>
    </ligand>
</feature>
<protein>
    <recommendedName>
        <fullName evidence="6">Probable inorganic carbon transporter subunit DabA</fullName>
    </recommendedName>
</protein>
<dbReference type="Proteomes" id="UP000664277">
    <property type="component" value="Unassembled WGS sequence"/>
</dbReference>
<keyword evidence="5 6" id="KW-0472">Membrane</keyword>
<dbReference type="Pfam" id="PF10070">
    <property type="entry name" value="DabA"/>
    <property type="match status" value="1"/>
</dbReference>
<comment type="subcellular location">
    <subcellularLocation>
        <location evidence="6">Cell membrane</location>
        <topology evidence="6">Peripheral membrane protein</topology>
    </subcellularLocation>
</comment>
<dbReference type="GO" id="GO:0008270">
    <property type="term" value="F:zinc ion binding"/>
    <property type="evidence" value="ECO:0007669"/>
    <property type="project" value="UniProtKB-UniRule"/>
</dbReference>
<keyword evidence="4 6" id="KW-0862">Zinc</keyword>
<comment type="subunit">
    <text evidence="6">Forms a complex with DabB.</text>
</comment>
<feature type="binding site" evidence="6">
    <location>
        <position position="507"/>
    </location>
    <ligand>
        <name>Zn(2+)</name>
        <dbReference type="ChEBI" id="CHEBI:29105"/>
    </ligand>
</feature>
<evidence type="ECO:0000256" key="1">
    <source>
        <dbReference type="ARBA" id="ARBA00022448"/>
    </source>
</evidence>
<dbReference type="EMBL" id="JAFLCK010000039">
    <property type="protein sequence ID" value="MBN8662462.1"/>
    <property type="molecule type" value="Genomic_DNA"/>
</dbReference>
<name>A0A8J7PQG8_9BACT</name>
<dbReference type="PANTHER" id="PTHR38344">
    <property type="entry name" value="UPF0753 PROTEIN AQ_863"/>
    <property type="match status" value="1"/>
</dbReference>
<feature type="binding site" evidence="6">
    <location>
        <position position="335"/>
    </location>
    <ligand>
        <name>Zn(2+)</name>
        <dbReference type="ChEBI" id="CHEBI:29105"/>
    </ligand>
</feature>
<dbReference type="InterPro" id="IPR018752">
    <property type="entry name" value="DabA"/>
</dbReference>
<comment type="caution">
    <text evidence="7">The sequence shown here is derived from an EMBL/GenBank/DDBJ whole genome shotgun (WGS) entry which is preliminary data.</text>
</comment>
<gene>
    <name evidence="6" type="primary">dabA</name>
    <name evidence="7" type="ORF">J0M35_18980</name>
</gene>